<evidence type="ECO:0000313" key="2">
    <source>
        <dbReference type="EMBL" id="CAI6372221.1"/>
    </source>
</evidence>
<sequence>MGSMQQRMKELNCVDVTPPDSPVTDDHTKTKRFLAKPESLDSLAYSDSELSWRNEYTDANSNNTKPLLDFMAFDGSNEFSSPNGSQDSRTYKNKYNDRVDSVSSAVQDSDQDLTIKSK</sequence>
<evidence type="ECO:0000313" key="3">
    <source>
        <dbReference type="Proteomes" id="UP001160148"/>
    </source>
</evidence>
<accession>A0AAV0XYF5</accession>
<feature type="region of interest" description="Disordered" evidence="1">
    <location>
        <begin position="76"/>
        <end position="118"/>
    </location>
</feature>
<reference evidence="2 3" key="1">
    <citation type="submission" date="2023-01" db="EMBL/GenBank/DDBJ databases">
        <authorList>
            <person name="Whitehead M."/>
        </authorList>
    </citation>
    <scope>NUCLEOTIDE SEQUENCE [LARGE SCALE GENOMIC DNA]</scope>
</reference>
<dbReference type="EMBL" id="CARXXK010001025">
    <property type="protein sequence ID" value="CAI6372221.1"/>
    <property type="molecule type" value="Genomic_DNA"/>
</dbReference>
<keyword evidence="3" id="KW-1185">Reference proteome</keyword>
<feature type="region of interest" description="Disordered" evidence="1">
    <location>
        <begin position="1"/>
        <end position="29"/>
    </location>
</feature>
<gene>
    <name evidence="2" type="ORF">MEUPH1_LOCUS26123</name>
</gene>
<evidence type="ECO:0000256" key="1">
    <source>
        <dbReference type="SAM" id="MobiDB-lite"/>
    </source>
</evidence>
<organism evidence="2 3">
    <name type="scientific">Macrosiphum euphorbiae</name>
    <name type="common">potato aphid</name>
    <dbReference type="NCBI Taxonomy" id="13131"/>
    <lineage>
        <taxon>Eukaryota</taxon>
        <taxon>Metazoa</taxon>
        <taxon>Ecdysozoa</taxon>
        <taxon>Arthropoda</taxon>
        <taxon>Hexapoda</taxon>
        <taxon>Insecta</taxon>
        <taxon>Pterygota</taxon>
        <taxon>Neoptera</taxon>
        <taxon>Paraneoptera</taxon>
        <taxon>Hemiptera</taxon>
        <taxon>Sternorrhyncha</taxon>
        <taxon>Aphidomorpha</taxon>
        <taxon>Aphidoidea</taxon>
        <taxon>Aphididae</taxon>
        <taxon>Macrosiphini</taxon>
        <taxon>Macrosiphum</taxon>
    </lineage>
</organism>
<protein>
    <submittedName>
        <fullName evidence="2">Uncharacterized protein</fullName>
    </submittedName>
</protein>
<feature type="compositionally biased region" description="Polar residues" evidence="1">
    <location>
        <begin position="77"/>
        <end position="88"/>
    </location>
</feature>
<dbReference type="Proteomes" id="UP001160148">
    <property type="component" value="Unassembled WGS sequence"/>
</dbReference>
<name>A0AAV0XYF5_9HEMI</name>
<comment type="caution">
    <text evidence="2">The sequence shown here is derived from an EMBL/GenBank/DDBJ whole genome shotgun (WGS) entry which is preliminary data.</text>
</comment>
<dbReference type="AlphaFoldDB" id="A0AAV0XYF5"/>
<proteinExistence type="predicted"/>